<organism evidence="2 3">
    <name type="scientific">Nitrosopumilus adriaticus</name>
    <dbReference type="NCBI Taxonomy" id="1580092"/>
    <lineage>
        <taxon>Archaea</taxon>
        <taxon>Nitrososphaerota</taxon>
        <taxon>Nitrososphaeria</taxon>
        <taxon>Nitrosopumilales</taxon>
        <taxon>Nitrosopumilaceae</taxon>
        <taxon>Nitrosopumilus</taxon>
    </lineage>
</organism>
<keyword evidence="3" id="KW-1185">Reference proteome</keyword>
<dbReference type="EMBL" id="CP011070">
    <property type="protein sequence ID" value="AJW70516.1"/>
    <property type="molecule type" value="Genomic_DNA"/>
</dbReference>
<evidence type="ECO:0000256" key="1">
    <source>
        <dbReference type="SAM" id="Phobius"/>
    </source>
</evidence>
<reference evidence="3" key="1">
    <citation type="submission" date="2015-03" db="EMBL/GenBank/DDBJ databases">
        <title>Characterization of two novel Thaumarchaeota isolated from the Northern Adriatic Sea.</title>
        <authorList>
            <person name="Bayer B."/>
            <person name="Vojvoda J."/>
            <person name="Offre P."/>
            <person name="Srivastava A."/>
            <person name="Elisabeth N."/>
            <person name="Garcia J.A.L."/>
            <person name="Schleper C."/>
            <person name="Herndl G.J."/>
        </authorList>
    </citation>
    <scope>NUCLEOTIDE SEQUENCE [LARGE SCALE GENOMIC DNA]</scope>
    <source>
        <strain evidence="3">NF5</strain>
    </source>
</reference>
<dbReference type="RefSeq" id="WP_237089333.1">
    <property type="nucleotide sequence ID" value="NZ_CP011070.1"/>
</dbReference>
<dbReference type="SUPFAM" id="SSF49373">
    <property type="entry name" value="Invasin/intimin cell-adhesion fragments"/>
    <property type="match status" value="1"/>
</dbReference>
<sequence>MLSITTIGTSSAIENEYDLEYNLLPKKIHENDIVTLEVYNSHNGQVSLEKITNLNVESLDKSIIEVIDFEKIHPYKILVKLKAYGEGNTILYVFNEGSTSLEIPINVYGNNIPKKISLNIFPDTFELGENNQGVLSVLLTDDSGIPTRADKNYLVKLSTSKSGIASFSETNILIPKGEFESKQIFTVNKEGIVTVSAKSGDLETTELLTVEKPLDEEIKIFVIPEDISSSNTSSGHLIAQLFSDGSLKKATKDITIYFEIESSTDAETTNTSSDTNTINPKGYFQIKQGQTYGHELFSIQKGKTDSYTVTATSQDPLMIVEESFETIDVELYGNKEIKFKPLSVLSDGSRQLIGVIYLEDENGHPVTADRDIVVPFTTSDKSISIENSIIKKGFESSLVYGNMGNFVPTDSDVAPNIPNAEVVSLDIDGFTEDSVSLKTYVSTDHFLKGELHWIMVYMESSDGLFQIPSEQHIEISHSEIFIVNKNDVQIYPFFTLIPIFAVDSGDEDLVINIDNFETSISLSSISSKPTSLVVDYSEKLFTGVKDTFVLQVLDAQSLPVKINEDIDIKIFSSNPSILDFPKNVTLSHKSSFTQIDLVPNSSGMVEVTFISKGLPILTEEIVIEEITPTIEITSADMIEAGDSFLVSILAKQNGVPLQNAPVNWELEGGITTIGDEMTGPTGEAMLSIISTSDDSVKIMASIDGPIQSAFASKIVKINSTTFNDLDESDDSFKKPDVGGFDPILIMVPAIIVGMILYMKKKSK</sequence>
<evidence type="ECO:0000313" key="2">
    <source>
        <dbReference type="EMBL" id="AJW70516.1"/>
    </source>
</evidence>
<dbReference type="Gene3D" id="2.60.40.10">
    <property type="entry name" value="Immunoglobulins"/>
    <property type="match status" value="1"/>
</dbReference>
<keyword evidence="1" id="KW-0812">Transmembrane</keyword>
<gene>
    <name evidence="2" type="ORF">NADRNF5_0822</name>
</gene>
<dbReference type="Proteomes" id="UP000032408">
    <property type="component" value="Chromosome"/>
</dbReference>
<dbReference type="KEGG" id="nin:NADRNF5_0822"/>
<dbReference type="GeneID" id="24820052"/>
<dbReference type="InterPro" id="IPR013783">
    <property type="entry name" value="Ig-like_fold"/>
</dbReference>
<proteinExistence type="predicted"/>
<dbReference type="AlphaFoldDB" id="A0A0D5C1C0"/>
<dbReference type="HOGENOM" id="CLU_365476_0_0_2"/>
<protein>
    <submittedName>
        <fullName evidence="2">Uncharacterized protein</fullName>
    </submittedName>
</protein>
<keyword evidence="1" id="KW-1133">Transmembrane helix</keyword>
<reference evidence="2 3" key="2">
    <citation type="journal article" date="2016" name="ISME J.">
        <title>Physiological and genomic characterization of two novel marine thaumarchaeal strains indicates niche differentiation.</title>
        <authorList>
            <person name="Bayer B."/>
            <person name="Vojvoda J."/>
            <person name="Offre P."/>
            <person name="Alves R.J."/>
            <person name="Elisabeth N.H."/>
            <person name="Garcia J.A."/>
            <person name="Volland J.M."/>
            <person name="Srivastava A."/>
            <person name="Schleper C."/>
            <person name="Herndl G.J."/>
        </authorList>
    </citation>
    <scope>NUCLEOTIDE SEQUENCE [LARGE SCALE GENOMIC DNA]</scope>
    <source>
        <strain evidence="2 3">NF5</strain>
    </source>
</reference>
<evidence type="ECO:0000313" key="3">
    <source>
        <dbReference type="Proteomes" id="UP000032408"/>
    </source>
</evidence>
<feature type="transmembrane region" description="Helical" evidence="1">
    <location>
        <begin position="739"/>
        <end position="758"/>
    </location>
</feature>
<dbReference type="InterPro" id="IPR008964">
    <property type="entry name" value="Invasin/intimin_cell_adhesion"/>
</dbReference>
<accession>A0A0D5C1C0</accession>
<keyword evidence="1" id="KW-0472">Membrane</keyword>
<name>A0A0D5C1C0_9ARCH</name>